<protein>
    <submittedName>
        <fullName evidence="3">Helix-turn-helix domain-containing protein</fullName>
    </submittedName>
</protein>
<accession>A0ABN0WPZ3</accession>
<gene>
    <name evidence="3" type="ORF">GCM10010151_36420</name>
</gene>
<dbReference type="InterPro" id="IPR042070">
    <property type="entry name" value="PucR_C-HTH_sf"/>
</dbReference>
<dbReference type="RefSeq" id="WP_252798858.1">
    <property type="nucleotide sequence ID" value="NZ_BAAABM010000029.1"/>
</dbReference>
<dbReference type="InterPro" id="IPR025736">
    <property type="entry name" value="PucR_C-HTH_dom"/>
</dbReference>
<keyword evidence="4" id="KW-1185">Reference proteome</keyword>
<dbReference type="Pfam" id="PF14361">
    <property type="entry name" value="RsbRD_N"/>
    <property type="match status" value="1"/>
</dbReference>
<comment type="caution">
    <text evidence="3">The sequence shown here is derived from an EMBL/GenBank/DDBJ whole genome shotgun (WGS) entry which is preliminary data.</text>
</comment>
<proteinExistence type="predicted"/>
<dbReference type="PANTHER" id="PTHR33744">
    <property type="entry name" value="CARBOHYDRATE DIACID REGULATOR"/>
    <property type="match status" value="1"/>
</dbReference>
<reference evidence="3 4" key="1">
    <citation type="journal article" date="2019" name="Int. J. Syst. Evol. Microbiol.">
        <title>The Global Catalogue of Microorganisms (GCM) 10K type strain sequencing project: providing services to taxonomists for standard genome sequencing and annotation.</title>
        <authorList>
            <consortium name="The Broad Institute Genomics Platform"/>
            <consortium name="The Broad Institute Genome Sequencing Center for Infectious Disease"/>
            <person name="Wu L."/>
            <person name="Ma J."/>
        </authorList>
    </citation>
    <scope>NUCLEOTIDE SEQUENCE [LARGE SCALE GENOMIC DNA]</scope>
    <source>
        <strain evidence="3 4">JCM 3146</strain>
    </source>
</reference>
<dbReference type="EMBL" id="BAAABM010000029">
    <property type="protein sequence ID" value="GAA0343537.1"/>
    <property type="molecule type" value="Genomic_DNA"/>
</dbReference>
<dbReference type="Pfam" id="PF13556">
    <property type="entry name" value="HTH_30"/>
    <property type="match status" value="1"/>
</dbReference>
<dbReference type="Proteomes" id="UP001501822">
    <property type="component" value="Unassembled WGS sequence"/>
</dbReference>
<evidence type="ECO:0000313" key="3">
    <source>
        <dbReference type="EMBL" id="GAA0343537.1"/>
    </source>
</evidence>
<feature type="domain" description="RsbT co-antagonist protein RsbRD N-terminal" evidence="2">
    <location>
        <begin position="19"/>
        <end position="155"/>
    </location>
</feature>
<sequence>MTERAVLRRLMEKMRADPRTLEAVVAAARAQSPPIAALPVQEVRRHIAALLAVVSAAFIDESGLNEDDARVADRLATDRALQGVPLAALLDGFQAARSHVMTRLLNEARSAGVSLDGLIDELMELDAYANGLQNRLIHAFRETELSLAHSAHAARVQALRDLLGGGPVSCAVDAGLDVRRRYHCLLTDVGDPREARRVEAALGLADGVSGLVDGRLCAVTTRPPGAAATLVVAGPAVRPGELAEVYRLGRSALASARRRGLEGVWELTALAVPVALDAHPALGDLLAREQLAGLDPEDGFHRLLAETAVVYLDHGGRADQTAAALHVHPNTVKHRLRRLAALTGFADPVPPGEALTGALRWRWALQAWLGRFPEPRG</sequence>
<name>A0ABN0WPZ3_9ACTN</name>
<feature type="domain" description="PucR C-terminal helix-turn-helix" evidence="1">
    <location>
        <begin position="304"/>
        <end position="345"/>
    </location>
</feature>
<dbReference type="InterPro" id="IPR051448">
    <property type="entry name" value="CdaR-like_regulators"/>
</dbReference>
<dbReference type="PANTHER" id="PTHR33744:SF17">
    <property type="entry name" value="CONSERVED PROTEIN"/>
    <property type="match status" value="1"/>
</dbReference>
<evidence type="ECO:0000313" key="4">
    <source>
        <dbReference type="Proteomes" id="UP001501822"/>
    </source>
</evidence>
<dbReference type="InterPro" id="IPR025751">
    <property type="entry name" value="RsbRD_N_dom"/>
</dbReference>
<dbReference type="Gene3D" id="1.10.10.2840">
    <property type="entry name" value="PucR C-terminal helix-turn-helix domain"/>
    <property type="match status" value="1"/>
</dbReference>
<evidence type="ECO:0000259" key="1">
    <source>
        <dbReference type="Pfam" id="PF13556"/>
    </source>
</evidence>
<evidence type="ECO:0000259" key="2">
    <source>
        <dbReference type="Pfam" id="PF14361"/>
    </source>
</evidence>
<organism evidence="3 4">
    <name type="scientific">Actinoallomurus spadix</name>
    <dbReference type="NCBI Taxonomy" id="79912"/>
    <lineage>
        <taxon>Bacteria</taxon>
        <taxon>Bacillati</taxon>
        <taxon>Actinomycetota</taxon>
        <taxon>Actinomycetes</taxon>
        <taxon>Streptosporangiales</taxon>
        <taxon>Thermomonosporaceae</taxon>
        <taxon>Actinoallomurus</taxon>
    </lineage>
</organism>